<sequence length="616" mass="71221">MGTVLLKEEEIKRIGIDSFRIPISRKNVKDFAMPLTNINFKDLREFYDRFKKMSKDGNYLYINQRTFIELNLIQKHIAPVVFDYFSTKEKVNFYELYLTCIWTANGRISHKVKYIFCLMCQDKKTMNYDEFMFVFQNSVNGLIKISKNQPRLKYELLEIASLKAFSSSDIGNNQELTQEDVKLWIAFNSEFESFLNEFDAPKTYNVPGSVFANFKSNRNFEYFESHVLTAKGGKKTIKRSMTVIPRKGLDSETSTDMVWTNNTQVKTIYKFQIKQANTLLKKNHMKFDSNISSEKSDDSLTVPKEPKFKKLKLSSKVIEGSKITVFSQKARDEQKHKSEGQKMFRISSRKKKDLQTPSPNTSKSKKKVLKNDLCTISIKSKSTTTCLTQRVPKIWENMDKENTNKMNQDLEAVGYTTCQRNNSDKYNDAQIGGKIIKPEKCIKQISKSQIDVSKLKPKKRVKDTYQAQMKVFSSIEKDRIKDFNNHNNFLNTFEKSRPPQLHRVLGMSSVITNADLNRGNCRYVAQKSFIPVKPIRMKKSSSTKEIPSTKDCFKEFLEIVGKNENVQETITEPVSVQVRSKKKRFLTGKIQFVNSSLISARSSVNSKPLVCSILNK</sequence>
<feature type="compositionally biased region" description="Basic and acidic residues" evidence="1">
    <location>
        <begin position="329"/>
        <end position="342"/>
    </location>
</feature>
<keyword evidence="3" id="KW-1185">Reference proteome</keyword>
<evidence type="ECO:0000313" key="3">
    <source>
        <dbReference type="Proteomes" id="UP001295684"/>
    </source>
</evidence>
<accession>A0AAD1U9A4</accession>
<comment type="caution">
    <text evidence="2">The sequence shown here is derived from an EMBL/GenBank/DDBJ whole genome shotgun (WGS) entry which is preliminary data.</text>
</comment>
<evidence type="ECO:0000256" key="1">
    <source>
        <dbReference type="SAM" id="MobiDB-lite"/>
    </source>
</evidence>
<dbReference type="EMBL" id="CAMPGE010002391">
    <property type="protein sequence ID" value="CAI2361193.1"/>
    <property type="molecule type" value="Genomic_DNA"/>
</dbReference>
<proteinExistence type="predicted"/>
<name>A0AAD1U9A4_EUPCR</name>
<dbReference type="Proteomes" id="UP001295684">
    <property type="component" value="Unassembled WGS sequence"/>
</dbReference>
<dbReference type="InterPro" id="IPR011992">
    <property type="entry name" value="EF-hand-dom_pair"/>
</dbReference>
<evidence type="ECO:0000313" key="2">
    <source>
        <dbReference type="EMBL" id="CAI2361193.1"/>
    </source>
</evidence>
<organism evidence="2 3">
    <name type="scientific">Euplotes crassus</name>
    <dbReference type="NCBI Taxonomy" id="5936"/>
    <lineage>
        <taxon>Eukaryota</taxon>
        <taxon>Sar</taxon>
        <taxon>Alveolata</taxon>
        <taxon>Ciliophora</taxon>
        <taxon>Intramacronucleata</taxon>
        <taxon>Spirotrichea</taxon>
        <taxon>Hypotrichia</taxon>
        <taxon>Euplotida</taxon>
        <taxon>Euplotidae</taxon>
        <taxon>Moneuplotes</taxon>
    </lineage>
</organism>
<reference evidence="2" key="1">
    <citation type="submission" date="2023-07" db="EMBL/GenBank/DDBJ databases">
        <authorList>
            <consortium name="AG Swart"/>
            <person name="Singh M."/>
            <person name="Singh A."/>
            <person name="Seah K."/>
            <person name="Emmerich C."/>
        </authorList>
    </citation>
    <scope>NUCLEOTIDE SEQUENCE</scope>
    <source>
        <strain evidence="2">DP1</strain>
    </source>
</reference>
<protein>
    <submittedName>
        <fullName evidence="2">Uncharacterized protein</fullName>
    </submittedName>
</protein>
<feature type="region of interest" description="Disordered" evidence="1">
    <location>
        <begin position="328"/>
        <end position="367"/>
    </location>
</feature>
<dbReference type="SUPFAM" id="SSF47473">
    <property type="entry name" value="EF-hand"/>
    <property type="match status" value="1"/>
</dbReference>
<gene>
    <name evidence="2" type="ORF">ECRASSUSDP1_LOCUS2503</name>
</gene>
<dbReference type="AlphaFoldDB" id="A0AAD1U9A4"/>